<dbReference type="Gene3D" id="3.10.490.10">
    <property type="entry name" value="Gamma-glutamyl cyclotransferase-like"/>
    <property type="match status" value="1"/>
</dbReference>
<dbReference type="SUPFAM" id="SSF110857">
    <property type="entry name" value="Gamma-glutamyl cyclotransferase-like"/>
    <property type="match status" value="1"/>
</dbReference>
<dbReference type="PANTHER" id="PTHR12510:SF4">
    <property type="entry name" value="GAMMA-GLUTAMYLAMINECYCLOTRANSFERASE"/>
    <property type="match status" value="1"/>
</dbReference>
<evidence type="ECO:0000256" key="2">
    <source>
        <dbReference type="PIRSR" id="PIRSR639126-1"/>
    </source>
</evidence>
<feature type="domain" description="Gamma-glutamylcyclotransferase AIG2-like" evidence="4">
    <location>
        <begin position="16"/>
        <end position="123"/>
    </location>
</feature>
<protein>
    <recommendedName>
        <fullName evidence="3">Gamma-glutamylcyclotransferase family protein</fullName>
    </recommendedName>
</protein>
<dbReference type="InterPro" id="IPR039126">
    <property type="entry name" value="GGACT"/>
</dbReference>
<keyword evidence="6" id="KW-1185">Reference proteome</keyword>
<sequence length="156" mass="17941">MTLQPSATDGRSQTEVFVYGTLKRGFYNWDKYLRPDQGAEFVATAKTVERYPLIVEKKYGIPFLINQEGVGHNVEGEVFAVTPACLRSLDELEGYPQWYDRYSIPVMLSDGQVRSALVYMRNLDKSPMDWDNETFYSSYSLQLHKQFYVAGLAKRA</sequence>
<organism evidence="5 6">
    <name type="scientific">Perkinsus olseni</name>
    <name type="common">Perkinsus atlanticus</name>
    <dbReference type="NCBI Taxonomy" id="32597"/>
    <lineage>
        <taxon>Eukaryota</taxon>
        <taxon>Sar</taxon>
        <taxon>Alveolata</taxon>
        <taxon>Perkinsozoa</taxon>
        <taxon>Perkinsea</taxon>
        <taxon>Perkinsida</taxon>
        <taxon>Perkinsidae</taxon>
        <taxon>Perkinsus</taxon>
    </lineage>
</organism>
<evidence type="ECO:0000256" key="1">
    <source>
        <dbReference type="ARBA" id="ARBA00008861"/>
    </source>
</evidence>
<gene>
    <name evidence="5" type="ORF">FOZ63_028214</name>
</gene>
<dbReference type="InterPro" id="IPR009288">
    <property type="entry name" value="AIG2-like_dom"/>
</dbReference>
<dbReference type="GO" id="GO:0061929">
    <property type="term" value="F:gamma-glutamylaminecyclotransferase activity"/>
    <property type="evidence" value="ECO:0007669"/>
    <property type="project" value="InterPro"/>
</dbReference>
<comment type="similarity">
    <text evidence="1 3">Belongs to the gamma-glutamylcyclotransferase family.</text>
</comment>
<dbReference type="GO" id="GO:0005829">
    <property type="term" value="C:cytosol"/>
    <property type="evidence" value="ECO:0007669"/>
    <property type="project" value="TreeGrafter"/>
</dbReference>
<dbReference type="InterPro" id="IPR036568">
    <property type="entry name" value="GGCT-like_sf"/>
</dbReference>
<dbReference type="Pfam" id="PF06094">
    <property type="entry name" value="GGACT"/>
    <property type="match status" value="1"/>
</dbReference>
<evidence type="ECO:0000259" key="4">
    <source>
        <dbReference type="Pfam" id="PF06094"/>
    </source>
</evidence>
<reference evidence="5 6" key="1">
    <citation type="submission" date="2020-04" db="EMBL/GenBank/DDBJ databases">
        <title>Perkinsus olseni comparative genomics.</title>
        <authorList>
            <person name="Bogema D.R."/>
        </authorList>
    </citation>
    <scope>NUCLEOTIDE SEQUENCE [LARGE SCALE GENOMIC DNA]</scope>
    <source>
        <strain evidence="5 6">ATCC PRA-207</strain>
    </source>
</reference>
<dbReference type="AlphaFoldDB" id="A0A7J6UQM4"/>
<dbReference type="Proteomes" id="UP000553632">
    <property type="component" value="Unassembled WGS sequence"/>
</dbReference>
<dbReference type="CDD" id="cd06661">
    <property type="entry name" value="GGCT_like"/>
    <property type="match status" value="1"/>
</dbReference>
<evidence type="ECO:0000313" key="6">
    <source>
        <dbReference type="Proteomes" id="UP000553632"/>
    </source>
</evidence>
<evidence type="ECO:0000256" key="3">
    <source>
        <dbReference type="RuleBase" id="RU367036"/>
    </source>
</evidence>
<dbReference type="EMBL" id="JABANO010000355">
    <property type="protein sequence ID" value="KAF4759288.1"/>
    <property type="molecule type" value="Genomic_DNA"/>
</dbReference>
<dbReference type="PANTHER" id="PTHR12510">
    <property type="entry name" value="TROPONIN C-AKIN-1 PROTEIN"/>
    <property type="match status" value="1"/>
</dbReference>
<feature type="active site" description="Proton acceptor" evidence="2">
    <location>
        <position position="93"/>
    </location>
</feature>
<name>A0A7J6UQM4_PEROL</name>
<accession>A0A7J6UQM4</accession>
<dbReference type="OMA" id="DWDNETF"/>
<comment type="caution">
    <text evidence="5">The sequence shown here is derived from an EMBL/GenBank/DDBJ whole genome shotgun (WGS) entry which is preliminary data.</text>
</comment>
<proteinExistence type="inferred from homology"/>
<dbReference type="InterPro" id="IPR013024">
    <property type="entry name" value="GGCT-like"/>
</dbReference>
<evidence type="ECO:0000313" key="5">
    <source>
        <dbReference type="EMBL" id="KAF4759288.1"/>
    </source>
</evidence>